<reference evidence="12 13" key="1">
    <citation type="submission" date="2024-04" db="EMBL/GenBank/DDBJ databases">
        <title>A novel species isolated from cricket.</title>
        <authorList>
            <person name="Wang H.-C."/>
        </authorList>
    </citation>
    <scope>NUCLEOTIDE SEQUENCE [LARGE SCALE GENOMIC DNA]</scope>
    <source>
        <strain evidence="12 13">WL0021</strain>
    </source>
</reference>
<dbReference type="InterPro" id="IPR036909">
    <property type="entry name" value="Cyt_c-like_dom_sf"/>
</dbReference>
<dbReference type="EMBL" id="JBBYXI010000002">
    <property type="protein sequence ID" value="MEN3930715.1"/>
    <property type="molecule type" value="Genomic_DNA"/>
</dbReference>
<proteinExistence type="predicted"/>
<dbReference type="SUPFAM" id="SSF46626">
    <property type="entry name" value="Cytochrome c"/>
    <property type="match status" value="2"/>
</dbReference>
<comment type="caution">
    <text evidence="12">The sequence shown here is derived from an EMBL/GenBank/DDBJ whole genome shotgun (WGS) entry which is preliminary data.</text>
</comment>
<keyword evidence="2 8" id="KW-0349">Heme</keyword>
<feature type="domain" description="Cytochrome c" evidence="11">
    <location>
        <begin position="209"/>
        <end position="326"/>
    </location>
</feature>
<evidence type="ECO:0000256" key="9">
    <source>
        <dbReference type="SAM" id="MobiDB-lite"/>
    </source>
</evidence>
<feature type="chain" id="PRO_5046788534" evidence="10">
    <location>
        <begin position="23"/>
        <end position="364"/>
    </location>
</feature>
<dbReference type="PANTHER" id="PTHR30600:SF7">
    <property type="entry name" value="CYTOCHROME C PEROXIDASE-RELATED"/>
    <property type="match status" value="1"/>
</dbReference>
<evidence type="ECO:0000313" key="13">
    <source>
        <dbReference type="Proteomes" id="UP001418637"/>
    </source>
</evidence>
<organism evidence="12 13">
    <name type="scientific">Hohaiivirga grylli</name>
    <dbReference type="NCBI Taxonomy" id="3133970"/>
    <lineage>
        <taxon>Bacteria</taxon>
        <taxon>Pseudomonadati</taxon>
        <taxon>Pseudomonadota</taxon>
        <taxon>Alphaproteobacteria</taxon>
        <taxon>Hyphomicrobiales</taxon>
        <taxon>Methylobacteriaceae</taxon>
        <taxon>Hohaiivirga</taxon>
    </lineage>
</organism>
<feature type="region of interest" description="Disordered" evidence="9">
    <location>
        <begin position="343"/>
        <end position="364"/>
    </location>
</feature>
<evidence type="ECO:0000256" key="3">
    <source>
        <dbReference type="ARBA" id="ARBA00022723"/>
    </source>
</evidence>
<accession>A0ABV0BJ40</accession>
<feature type="signal peptide" evidence="10">
    <location>
        <begin position="1"/>
        <end position="22"/>
    </location>
</feature>
<dbReference type="PROSITE" id="PS51007">
    <property type="entry name" value="CYTC"/>
    <property type="match status" value="2"/>
</dbReference>
<dbReference type="Proteomes" id="UP001418637">
    <property type="component" value="Unassembled WGS sequence"/>
</dbReference>
<evidence type="ECO:0000256" key="2">
    <source>
        <dbReference type="ARBA" id="ARBA00022617"/>
    </source>
</evidence>
<evidence type="ECO:0000259" key="11">
    <source>
        <dbReference type="PROSITE" id="PS51007"/>
    </source>
</evidence>
<dbReference type="InterPro" id="IPR004852">
    <property type="entry name" value="Di-haem_cyt_c_peroxidsae"/>
</dbReference>
<evidence type="ECO:0000256" key="10">
    <source>
        <dbReference type="SAM" id="SignalP"/>
    </source>
</evidence>
<evidence type="ECO:0000256" key="6">
    <source>
        <dbReference type="ARBA" id="ARBA00023002"/>
    </source>
</evidence>
<keyword evidence="7 8" id="KW-0408">Iron</keyword>
<dbReference type="GO" id="GO:0004601">
    <property type="term" value="F:peroxidase activity"/>
    <property type="evidence" value="ECO:0007669"/>
    <property type="project" value="UniProtKB-KW"/>
</dbReference>
<comment type="subcellular location">
    <subcellularLocation>
        <location evidence="1">Periplasm</location>
    </subcellularLocation>
</comment>
<name>A0ABV0BJ40_9HYPH</name>
<feature type="domain" description="Cytochrome c" evidence="11">
    <location>
        <begin position="55"/>
        <end position="186"/>
    </location>
</feature>
<evidence type="ECO:0000256" key="7">
    <source>
        <dbReference type="ARBA" id="ARBA00023004"/>
    </source>
</evidence>
<dbReference type="Pfam" id="PF03150">
    <property type="entry name" value="CCP_MauG"/>
    <property type="match status" value="1"/>
</dbReference>
<protein>
    <submittedName>
        <fullName evidence="12">Cytochrome-c peroxidase</fullName>
    </submittedName>
</protein>
<evidence type="ECO:0000256" key="1">
    <source>
        <dbReference type="ARBA" id="ARBA00004418"/>
    </source>
</evidence>
<keyword evidence="6" id="KW-0560">Oxidoreductase</keyword>
<dbReference type="PANTHER" id="PTHR30600">
    <property type="entry name" value="CYTOCHROME C PEROXIDASE-RELATED"/>
    <property type="match status" value="1"/>
</dbReference>
<gene>
    <name evidence="12" type="ORF">WJT86_06515</name>
</gene>
<dbReference type="RefSeq" id="WP_346336720.1">
    <property type="nucleotide sequence ID" value="NZ_JBBYXI010000002.1"/>
</dbReference>
<keyword evidence="5" id="KW-0574">Periplasm</keyword>
<keyword evidence="4 10" id="KW-0732">Signal</keyword>
<keyword evidence="3 8" id="KW-0479">Metal-binding</keyword>
<dbReference type="InterPro" id="IPR009056">
    <property type="entry name" value="Cyt_c-like_dom"/>
</dbReference>
<keyword evidence="12" id="KW-0575">Peroxidase</keyword>
<evidence type="ECO:0000256" key="8">
    <source>
        <dbReference type="PROSITE-ProRule" id="PRU00433"/>
    </source>
</evidence>
<sequence>MKLLGKLLVSAAFLAITVPAVATQTDSELRKEAAEFFEVIPSVIPAIKDNAITHAKIELGKKLFFEPRLSKSGFISCNSCHNVGMGGGDNLETSVGHGWQTGPRNAPTVLNAVFNTAQFWDGRAADLKEQAKGPIQAGVEMASTPERVIATLKSMPRYVEDFKVAFPGEEDPVTFDNVAKAIEAFEATLVTPAARFDQFLEGNDKILTTEEKQGLSLFMEKGCTTCHNGVNFGGNGYFPFGMVEKPDASILPENDPGRYTVTKTEDEKYVFRASPLRNVALTAPYFHSGKVWELESAVRVMGTAQLGVTLEDNEVKAITAFLKTLTGEQPRIEYPILPISTATTPKPELMIPPPPAPEKAPAKK</sequence>
<dbReference type="InterPro" id="IPR026259">
    <property type="entry name" value="MauG/Cytc_peroxidase"/>
</dbReference>
<evidence type="ECO:0000313" key="12">
    <source>
        <dbReference type="EMBL" id="MEN3930715.1"/>
    </source>
</evidence>
<dbReference type="Gene3D" id="1.10.760.10">
    <property type="entry name" value="Cytochrome c-like domain"/>
    <property type="match status" value="2"/>
</dbReference>
<evidence type="ECO:0000256" key="4">
    <source>
        <dbReference type="ARBA" id="ARBA00022729"/>
    </source>
</evidence>
<dbReference type="PIRSF" id="PIRSF000294">
    <property type="entry name" value="Cytochrome-c_peroxidase"/>
    <property type="match status" value="1"/>
</dbReference>
<evidence type="ECO:0000256" key="5">
    <source>
        <dbReference type="ARBA" id="ARBA00022764"/>
    </source>
</evidence>
<keyword evidence="13" id="KW-1185">Reference proteome</keyword>
<dbReference type="InterPro" id="IPR051395">
    <property type="entry name" value="Cytochrome_c_Peroxidase/MauG"/>
</dbReference>